<dbReference type="GO" id="GO:0046872">
    <property type="term" value="F:metal ion binding"/>
    <property type="evidence" value="ECO:0007669"/>
    <property type="project" value="UniProtKB-KW"/>
</dbReference>
<dbReference type="InterPro" id="IPR029039">
    <property type="entry name" value="Flavoprotein-like_sf"/>
</dbReference>
<feature type="domain" description="4Fe-4S ferredoxin-type" evidence="4">
    <location>
        <begin position="202"/>
        <end position="230"/>
    </location>
</feature>
<dbReference type="Proteomes" id="UP001211987">
    <property type="component" value="Unassembled WGS sequence"/>
</dbReference>
<reference evidence="5" key="1">
    <citation type="submission" date="2023-01" db="EMBL/GenBank/DDBJ databases">
        <title>Human gut microbiome strain richness.</title>
        <authorList>
            <person name="Chen-Liaw A."/>
        </authorList>
    </citation>
    <scope>NUCLEOTIDE SEQUENCE</scope>
    <source>
        <strain evidence="5">1001217st2_G6_1001217B_191108</strain>
    </source>
</reference>
<sequence>MILYYTSTGNSLYIAKQLGGELISIPQALKEDNLIFEDDVIGIVCPDYSAELPRTVRKFLEKATLKADYVYVIITYGKLDSIVAYWTKEFAQKHGIHLDYVNTVLMVDNWLPSFDMFEEMAIDKEIPKQLENIKKDIKIRKKFVKGYTIEDKTAWESVSKRNRESPEWTDGTALHCDIDKCNGCGICTKVCPVGRNIIKDGKRFEVTNKCDFCLGCIHACPRNAFYLTINDKNPNARYRNPNINIKEIMDANNQR</sequence>
<dbReference type="EMBL" id="JAQLKE010000074">
    <property type="protein sequence ID" value="MDB7086008.1"/>
    <property type="molecule type" value="Genomic_DNA"/>
</dbReference>
<evidence type="ECO:0000313" key="5">
    <source>
        <dbReference type="EMBL" id="MDB7086008.1"/>
    </source>
</evidence>
<dbReference type="Gene3D" id="3.30.70.20">
    <property type="match status" value="1"/>
</dbReference>
<keyword evidence="1" id="KW-0479">Metal-binding</keyword>
<evidence type="ECO:0000256" key="3">
    <source>
        <dbReference type="ARBA" id="ARBA00023014"/>
    </source>
</evidence>
<dbReference type="PROSITE" id="PS51379">
    <property type="entry name" value="4FE4S_FER_2"/>
    <property type="match status" value="2"/>
</dbReference>
<dbReference type="GO" id="GO:0051536">
    <property type="term" value="F:iron-sulfur cluster binding"/>
    <property type="evidence" value="ECO:0007669"/>
    <property type="project" value="UniProtKB-KW"/>
</dbReference>
<dbReference type="InterPro" id="IPR017900">
    <property type="entry name" value="4Fe4S_Fe_S_CS"/>
</dbReference>
<dbReference type="Pfam" id="PF13187">
    <property type="entry name" value="Fer4_9"/>
    <property type="match status" value="1"/>
</dbReference>
<keyword evidence="2" id="KW-0408">Iron</keyword>
<protein>
    <submittedName>
        <fullName evidence="5">EFR1 family ferrodoxin</fullName>
    </submittedName>
</protein>
<comment type="caution">
    <text evidence="5">The sequence shown here is derived from an EMBL/GenBank/DDBJ whole genome shotgun (WGS) entry which is preliminary data.</text>
</comment>
<organism evidence="5 6">
    <name type="scientific">Thomasclavelia ramosa</name>
    <dbReference type="NCBI Taxonomy" id="1547"/>
    <lineage>
        <taxon>Bacteria</taxon>
        <taxon>Bacillati</taxon>
        <taxon>Bacillota</taxon>
        <taxon>Erysipelotrichia</taxon>
        <taxon>Erysipelotrichales</taxon>
        <taxon>Coprobacillaceae</taxon>
        <taxon>Thomasclavelia</taxon>
    </lineage>
</organism>
<dbReference type="SUPFAM" id="SSF52218">
    <property type="entry name" value="Flavoproteins"/>
    <property type="match status" value="1"/>
</dbReference>
<dbReference type="SUPFAM" id="SSF54862">
    <property type="entry name" value="4Fe-4S ferredoxins"/>
    <property type="match status" value="1"/>
</dbReference>
<feature type="domain" description="4Fe-4S ferredoxin-type" evidence="4">
    <location>
        <begin position="172"/>
        <end position="201"/>
    </location>
</feature>
<keyword evidence="3" id="KW-0411">Iron-sulfur</keyword>
<dbReference type="InterPro" id="IPR017896">
    <property type="entry name" value="4Fe4S_Fe-S-bd"/>
</dbReference>
<evidence type="ECO:0000259" key="4">
    <source>
        <dbReference type="PROSITE" id="PS51379"/>
    </source>
</evidence>
<proteinExistence type="predicted"/>
<dbReference type="PROSITE" id="PS00198">
    <property type="entry name" value="4FE4S_FER_1"/>
    <property type="match status" value="2"/>
</dbReference>
<dbReference type="InterPro" id="IPR047964">
    <property type="entry name" value="EFR1-like"/>
</dbReference>
<accession>A0AB35IS73</accession>
<gene>
    <name evidence="5" type="ORF">PM738_19710</name>
</gene>
<dbReference type="NCBIfam" id="NF038196">
    <property type="entry name" value="ferrodoxin_EFR1"/>
    <property type="match status" value="1"/>
</dbReference>
<dbReference type="RefSeq" id="WP_195644010.1">
    <property type="nucleotide sequence ID" value="NZ_JADMSW010000025.1"/>
</dbReference>
<name>A0AB35IS73_9FIRM</name>
<evidence type="ECO:0000256" key="1">
    <source>
        <dbReference type="ARBA" id="ARBA00022723"/>
    </source>
</evidence>
<evidence type="ECO:0000256" key="2">
    <source>
        <dbReference type="ARBA" id="ARBA00023004"/>
    </source>
</evidence>
<dbReference type="AlphaFoldDB" id="A0AB35IS73"/>
<evidence type="ECO:0000313" key="6">
    <source>
        <dbReference type="Proteomes" id="UP001211987"/>
    </source>
</evidence>